<protein>
    <submittedName>
        <fullName evidence="2">C2H2-type domain-containing protein</fullName>
    </submittedName>
</protein>
<organism evidence="1 2">
    <name type="scientific">Rhabditophanes sp. KR3021</name>
    <dbReference type="NCBI Taxonomy" id="114890"/>
    <lineage>
        <taxon>Eukaryota</taxon>
        <taxon>Metazoa</taxon>
        <taxon>Ecdysozoa</taxon>
        <taxon>Nematoda</taxon>
        <taxon>Chromadorea</taxon>
        <taxon>Rhabditida</taxon>
        <taxon>Tylenchina</taxon>
        <taxon>Panagrolaimomorpha</taxon>
        <taxon>Strongyloidoidea</taxon>
        <taxon>Alloionematidae</taxon>
        <taxon>Rhabditophanes</taxon>
    </lineage>
</organism>
<dbReference type="Proteomes" id="UP000095286">
    <property type="component" value="Unplaced"/>
</dbReference>
<name>A0AC35TKD1_9BILA</name>
<sequence length="98" mass="11283">MGRLFEEELDIGGELAEIKENKEWNYETARKSKASPGYQCTPCSKWFKLKPSLRKHRSDRPCEESMDAAKAFNETKTAMDILDSIKAKMEMKKNAGFM</sequence>
<evidence type="ECO:0000313" key="2">
    <source>
        <dbReference type="WBParaSite" id="RSKR_0000160200.1"/>
    </source>
</evidence>
<dbReference type="WBParaSite" id="RSKR_0000160200.1">
    <property type="protein sequence ID" value="RSKR_0000160200.1"/>
    <property type="gene ID" value="RSKR_0000160200"/>
</dbReference>
<reference evidence="2" key="1">
    <citation type="submission" date="2016-11" db="UniProtKB">
        <authorList>
            <consortium name="WormBaseParasite"/>
        </authorList>
    </citation>
    <scope>IDENTIFICATION</scope>
    <source>
        <strain evidence="2">KR3021</strain>
    </source>
</reference>
<accession>A0AC35TKD1</accession>
<evidence type="ECO:0000313" key="1">
    <source>
        <dbReference type="Proteomes" id="UP000095286"/>
    </source>
</evidence>
<proteinExistence type="predicted"/>